<keyword evidence="1" id="KW-0732">Signal</keyword>
<feature type="domain" description="Solute-binding protein family 3/N-terminal" evidence="2">
    <location>
        <begin position="35"/>
        <end position="249"/>
    </location>
</feature>
<dbReference type="Pfam" id="PF00497">
    <property type="entry name" value="SBP_bac_3"/>
    <property type="match status" value="1"/>
</dbReference>
<dbReference type="PANTHER" id="PTHR38834">
    <property type="entry name" value="PERIPLASMIC SUBSTRATE BINDING PROTEIN FAMILY 3"/>
    <property type="match status" value="1"/>
</dbReference>
<gene>
    <name evidence="3" type="ORF">TH19_08025</name>
</gene>
<evidence type="ECO:0000259" key="2">
    <source>
        <dbReference type="Pfam" id="PF00497"/>
    </source>
</evidence>
<name>A0A367WBP5_9PROT</name>
<dbReference type="EMBL" id="JPWF01000004">
    <property type="protein sequence ID" value="RCK37952.1"/>
    <property type="molecule type" value="Genomic_DNA"/>
</dbReference>
<dbReference type="AlphaFoldDB" id="A0A367WBP5"/>
<accession>A0A367WBP5</accession>
<evidence type="ECO:0000256" key="1">
    <source>
        <dbReference type="SAM" id="SignalP"/>
    </source>
</evidence>
<dbReference type="PANTHER" id="PTHR38834:SF3">
    <property type="entry name" value="SOLUTE-BINDING PROTEIN FAMILY 3_N-TERMINAL DOMAIN-CONTAINING PROTEIN"/>
    <property type="match status" value="1"/>
</dbReference>
<reference evidence="3 4" key="1">
    <citation type="submission" date="2014-07" db="EMBL/GenBank/DDBJ databases">
        <title>Draft genome sequence of Thalassospira profundimaris 35.</title>
        <authorList>
            <person name="Lai Q."/>
            <person name="Shao Z."/>
        </authorList>
    </citation>
    <scope>NUCLEOTIDE SEQUENCE [LARGE SCALE GENOMIC DNA]</scope>
    <source>
        <strain evidence="3 4">35</strain>
    </source>
</reference>
<dbReference type="Gene3D" id="3.40.190.10">
    <property type="entry name" value="Periplasmic binding protein-like II"/>
    <property type="match status" value="2"/>
</dbReference>
<dbReference type="InterPro" id="IPR001638">
    <property type="entry name" value="Solute-binding_3/MltF_N"/>
</dbReference>
<dbReference type="OrthoDB" id="7857781at2"/>
<sequence length="259" mass="28667">MADKQFRVVIGRTAARLAICFGALFPCAAGAADIRVMTTPFPPYVIYDEDTHKAYGPAVDVINQVCMTSAMDCEIMVEPWARAYATAIENPDTLIFSIARRPDREMQFKWIGTVAPYHVRLFSIAGSGVPETENWRELSSYHVAGQLRDVKAQYLENAGFDIEMVPSAEATIRMLFANRAKLIAGDALSLPYRVRMLGEDSQRLQVVASIPELSSDLYLAASLSTDDAIVTRLRTALESLKADGSYDRIWAMSAVTRTN</sequence>
<protein>
    <recommendedName>
        <fullName evidence="2">Solute-binding protein family 3/N-terminal domain-containing protein</fullName>
    </recommendedName>
</protein>
<dbReference type="Proteomes" id="UP000253226">
    <property type="component" value="Unassembled WGS sequence"/>
</dbReference>
<feature type="chain" id="PRO_5016950453" description="Solute-binding protein family 3/N-terminal domain-containing protein" evidence="1">
    <location>
        <begin position="32"/>
        <end position="259"/>
    </location>
</feature>
<proteinExistence type="predicted"/>
<evidence type="ECO:0000313" key="3">
    <source>
        <dbReference type="EMBL" id="RCK37952.1"/>
    </source>
</evidence>
<comment type="caution">
    <text evidence="3">The sequence shown here is derived from an EMBL/GenBank/DDBJ whole genome shotgun (WGS) entry which is preliminary data.</text>
</comment>
<dbReference type="RefSeq" id="WP_114101754.1">
    <property type="nucleotide sequence ID" value="NZ_JPWF01000004.1"/>
</dbReference>
<organism evidence="3 4">
    <name type="scientific">Thalassospira profundimaris</name>
    <dbReference type="NCBI Taxonomy" id="502049"/>
    <lineage>
        <taxon>Bacteria</taxon>
        <taxon>Pseudomonadati</taxon>
        <taxon>Pseudomonadota</taxon>
        <taxon>Alphaproteobacteria</taxon>
        <taxon>Rhodospirillales</taxon>
        <taxon>Thalassospiraceae</taxon>
        <taxon>Thalassospira</taxon>
    </lineage>
</organism>
<dbReference type="SUPFAM" id="SSF53850">
    <property type="entry name" value="Periplasmic binding protein-like II"/>
    <property type="match status" value="1"/>
</dbReference>
<feature type="signal peptide" evidence="1">
    <location>
        <begin position="1"/>
        <end position="31"/>
    </location>
</feature>
<evidence type="ECO:0000313" key="4">
    <source>
        <dbReference type="Proteomes" id="UP000253226"/>
    </source>
</evidence>